<dbReference type="SUPFAM" id="SSF52540">
    <property type="entry name" value="P-loop containing nucleoside triphosphate hydrolases"/>
    <property type="match status" value="1"/>
</dbReference>
<dbReference type="InterPro" id="IPR017871">
    <property type="entry name" value="ABC_transporter-like_CS"/>
</dbReference>
<dbReference type="GO" id="GO:0005524">
    <property type="term" value="F:ATP binding"/>
    <property type="evidence" value="ECO:0007669"/>
    <property type="project" value="UniProtKB-KW"/>
</dbReference>
<evidence type="ECO:0000256" key="9">
    <source>
        <dbReference type="ARBA" id="ARBA00059943"/>
    </source>
</evidence>
<dbReference type="InterPro" id="IPR036640">
    <property type="entry name" value="ABC1_TM_sf"/>
</dbReference>
<feature type="transmembrane region" description="Helical" evidence="12">
    <location>
        <begin position="253"/>
        <end position="277"/>
    </location>
</feature>
<evidence type="ECO:0000256" key="11">
    <source>
        <dbReference type="ARBA" id="ARBA00072598"/>
    </source>
</evidence>
<comment type="catalytic activity">
    <reaction evidence="8">
        <text>ATP + H2O + xenobioticSide 1 = ADP + phosphate + xenobioticSide 2.</text>
        <dbReference type="EC" id="7.6.2.2"/>
    </reaction>
</comment>
<evidence type="ECO:0000256" key="5">
    <source>
        <dbReference type="ARBA" id="ARBA00022840"/>
    </source>
</evidence>
<name>A0A5R8LXE7_LACZE</name>
<dbReference type="Proteomes" id="UP000307781">
    <property type="component" value="Unassembled WGS sequence"/>
</dbReference>
<dbReference type="Pfam" id="PF00664">
    <property type="entry name" value="ABC_membrane"/>
    <property type="match status" value="1"/>
</dbReference>
<evidence type="ECO:0000256" key="7">
    <source>
        <dbReference type="ARBA" id="ARBA00023136"/>
    </source>
</evidence>
<dbReference type="InterPro" id="IPR011527">
    <property type="entry name" value="ABC1_TM_dom"/>
</dbReference>
<feature type="transmembrane region" description="Helical" evidence="12">
    <location>
        <begin position="177"/>
        <end position="195"/>
    </location>
</feature>
<dbReference type="InterPro" id="IPR003439">
    <property type="entry name" value="ABC_transporter-like_ATP-bd"/>
</dbReference>
<keyword evidence="3 12" id="KW-0812">Transmembrane</keyword>
<dbReference type="CDD" id="cd18551">
    <property type="entry name" value="ABC_6TM_LmrA_like"/>
    <property type="match status" value="1"/>
</dbReference>
<proteinExistence type="inferred from homology"/>
<dbReference type="PANTHER" id="PTHR43394">
    <property type="entry name" value="ATP-DEPENDENT PERMEASE MDL1, MITOCHONDRIAL"/>
    <property type="match status" value="1"/>
</dbReference>
<keyword evidence="7 12" id="KW-0472">Membrane</keyword>
<evidence type="ECO:0000256" key="3">
    <source>
        <dbReference type="ARBA" id="ARBA00022692"/>
    </source>
</evidence>
<dbReference type="PROSITE" id="PS50893">
    <property type="entry name" value="ABC_TRANSPORTER_2"/>
    <property type="match status" value="1"/>
</dbReference>
<dbReference type="SUPFAM" id="SSF90123">
    <property type="entry name" value="ABC transporter transmembrane region"/>
    <property type="match status" value="1"/>
</dbReference>
<dbReference type="GO" id="GO:0016887">
    <property type="term" value="F:ATP hydrolysis activity"/>
    <property type="evidence" value="ECO:0007669"/>
    <property type="project" value="InterPro"/>
</dbReference>
<evidence type="ECO:0000256" key="4">
    <source>
        <dbReference type="ARBA" id="ARBA00022741"/>
    </source>
</evidence>
<keyword evidence="5 15" id="KW-0067">ATP-binding</keyword>
<dbReference type="PROSITE" id="PS50929">
    <property type="entry name" value="ABC_TM1F"/>
    <property type="match status" value="1"/>
</dbReference>
<evidence type="ECO:0000313" key="16">
    <source>
        <dbReference type="Proteomes" id="UP000307781"/>
    </source>
</evidence>
<dbReference type="InterPro" id="IPR027417">
    <property type="entry name" value="P-loop_NTPase"/>
</dbReference>
<reference evidence="15 16" key="1">
    <citation type="submission" date="2019-05" db="EMBL/GenBank/DDBJ databases">
        <title>Genome-based reclassification of Lactobacillus casei as Lactobacillus casei subsp. casei. subsp.nov., description of Lactobacillus casei subsp. zeae subsp. nov., and emended description of Lactobacillus casei.</title>
        <authorList>
            <person name="Huang C.-H."/>
        </authorList>
    </citation>
    <scope>NUCLEOTIDE SEQUENCE [LARGE SCALE GENOMIC DNA]</scope>
    <source>
        <strain evidence="15 16">CRBIP24.58</strain>
    </source>
</reference>
<evidence type="ECO:0000256" key="8">
    <source>
        <dbReference type="ARBA" id="ARBA00034018"/>
    </source>
</evidence>
<feature type="domain" description="ABC transporter" evidence="13">
    <location>
        <begin position="350"/>
        <end position="585"/>
    </location>
</feature>
<dbReference type="AlphaFoldDB" id="A0A5R8LXE7"/>
<dbReference type="GO" id="GO:0005886">
    <property type="term" value="C:plasma membrane"/>
    <property type="evidence" value="ECO:0007669"/>
    <property type="project" value="UniProtKB-SubCell"/>
</dbReference>
<sequence length="601" mass="65217">MQRSANETMISQHSAVSRGLNLKGFLKLFGAIHPHYWQLAFGFTLGLVATVGQLLVPTMAKSLINTLGHSLDTELIVGMLGLFIGSALLSAGSGAVLGFFGEDVVAKLREKLWAKLLVLPVSYFDKTKSGEITSRLVNDSTQVKDLLANSLPQMVTAFMQLLGALIFMLMMDWKMTAIMFAAVPLMIVIFLPVATQARKIAFSRQENLAAFSGEAGDVLGAIRLVKSSNAETVEKQTGHAQIKRLYRLGLKEAVYDAIAQPVMTTVMMALIVGILAYGASRVATGSMNLGTLFAFLMYLTQLIGPFSTLGQFSTEASKASGSTARLEELLQQEEEKRSGRPLADASGKALTMSHVNFSYDAKTPVLKDVSIEAAPNQVIAFAGPSGGGKSTIISLLERFYEPNSGHILIGDQDIAQLDINDWREQIGLVGQDATMMAGTIRYNLTYGAAKSYTDAELWHVLDMAYAKDFVTAMPKGLDTDVGERGEKLSGGQRQRLAIARAFLRDPKILIMDEATASLDAESEMMVQKALNKLMHGRTTIVIAHRLSTIVNADRIYFIENGSVSGSGTHDELVATHPVYREYVQDQFGQAVPMNVQKVVGD</sequence>
<dbReference type="InterPro" id="IPR039421">
    <property type="entry name" value="Type_1_exporter"/>
</dbReference>
<evidence type="ECO:0000256" key="1">
    <source>
        <dbReference type="ARBA" id="ARBA00004651"/>
    </source>
</evidence>
<comment type="caution">
    <text evidence="15">The sequence shown here is derived from an EMBL/GenBank/DDBJ whole genome shotgun (WGS) entry which is preliminary data.</text>
</comment>
<comment type="subcellular location">
    <subcellularLocation>
        <location evidence="1">Cell membrane</location>
        <topology evidence="1">Multi-pass membrane protein</topology>
    </subcellularLocation>
</comment>
<gene>
    <name evidence="15" type="ORF">FEI14_06850</name>
</gene>
<feature type="transmembrane region" description="Helical" evidence="12">
    <location>
        <begin position="76"/>
        <end position="101"/>
    </location>
</feature>
<comment type="function">
    <text evidence="9">Efflux transporter for a variety of amphiphilic cationic compounds, including antibiotics.</text>
</comment>
<dbReference type="GO" id="GO:0008559">
    <property type="term" value="F:ABC-type xenobiotic transporter activity"/>
    <property type="evidence" value="ECO:0007669"/>
    <property type="project" value="UniProtKB-EC"/>
</dbReference>
<evidence type="ECO:0000313" key="15">
    <source>
        <dbReference type="EMBL" id="TLF42015.1"/>
    </source>
</evidence>
<evidence type="ECO:0000256" key="10">
    <source>
        <dbReference type="ARBA" id="ARBA00061674"/>
    </source>
</evidence>
<dbReference type="GO" id="GO:0015421">
    <property type="term" value="F:ABC-type oligopeptide transporter activity"/>
    <property type="evidence" value="ECO:0007669"/>
    <property type="project" value="TreeGrafter"/>
</dbReference>
<evidence type="ECO:0000259" key="14">
    <source>
        <dbReference type="PROSITE" id="PS50929"/>
    </source>
</evidence>
<dbReference type="PROSITE" id="PS00211">
    <property type="entry name" value="ABC_TRANSPORTER_1"/>
    <property type="match status" value="1"/>
</dbReference>
<comment type="similarity">
    <text evidence="10">Belongs to the ABC transporter superfamily. Multidrug exporter LmrA (TC 3.A.1.117.1) family.</text>
</comment>
<feature type="transmembrane region" description="Helical" evidence="12">
    <location>
        <begin position="36"/>
        <end position="56"/>
    </location>
</feature>
<dbReference type="SMART" id="SM00382">
    <property type="entry name" value="AAA"/>
    <property type="match status" value="1"/>
</dbReference>
<evidence type="ECO:0000256" key="6">
    <source>
        <dbReference type="ARBA" id="ARBA00022989"/>
    </source>
</evidence>
<keyword evidence="4" id="KW-0547">Nucleotide-binding</keyword>
<keyword evidence="6 12" id="KW-1133">Transmembrane helix</keyword>
<evidence type="ECO:0000256" key="12">
    <source>
        <dbReference type="SAM" id="Phobius"/>
    </source>
</evidence>
<dbReference type="PANTHER" id="PTHR43394:SF1">
    <property type="entry name" value="ATP-BINDING CASSETTE SUB-FAMILY B MEMBER 10, MITOCHONDRIAL"/>
    <property type="match status" value="1"/>
</dbReference>
<dbReference type="Gene3D" id="1.20.1560.10">
    <property type="entry name" value="ABC transporter type 1, transmembrane domain"/>
    <property type="match status" value="1"/>
</dbReference>
<dbReference type="EMBL" id="VBWN01000004">
    <property type="protein sequence ID" value="TLF42015.1"/>
    <property type="molecule type" value="Genomic_DNA"/>
</dbReference>
<evidence type="ECO:0000256" key="2">
    <source>
        <dbReference type="ARBA" id="ARBA00012191"/>
    </source>
</evidence>
<dbReference type="Gene3D" id="3.40.50.300">
    <property type="entry name" value="P-loop containing nucleotide triphosphate hydrolases"/>
    <property type="match status" value="1"/>
</dbReference>
<feature type="transmembrane region" description="Helical" evidence="12">
    <location>
        <begin position="154"/>
        <end position="171"/>
    </location>
</feature>
<feature type="domain" description="ABC transmembrane type-1" evidence="14">
    <location>
        <begin position="40"/>
        <end position="318"/>
    </location>
</feature>
<protein>
    <recommendedName>
        <fullName evidence="11">Multidrug resistance ABC transporter ATP-binding and permease protein</fullName>
        <ecNumber evidence="2">7.6.2.2</ecNumber>
    </recommendedName>
</protein>
<dbReference type="InterPro" id="IPR003593">
    <property type="entry name" value="AAA+_ATPase"/>
</dbReference>
<dbReference type="FunFam" id="3.40.50.300:FF:000218">
    <property type="entry name" value="Multidrug ABC transporter ATP-binding protein"/>
    <property type="match status" value="1"/>
</dbReference>
<dbReference type="Pfam" id="PF00005">
    <property type="entry name" value="ABC_tran"/>
    <property type="match status" value="1"/>
</dbReference>
<accession>A0A5R8LXE7</accession>
<evidence type="ECO:0000259" key="13">
    <source>
        <dbReference type="PROSITE" id="PS50893"/>
    </source>
</evidence>
<dbReference type="EC" id="7.6.2.2" evidence="2"/>
<organism evidence="15 16">
    <name type="scientific">Lacticaseibacillus zeae</name>
    <name type="common">Lactobacillus zeae</name>
    <dbReference type="NCBI Taxonomy" id="57037"/>
    <lineage>
        <taxon>Bacteria</taxon>
        <taxon>Bacillati</taxon>
        <taxon>Bacillota</taxon>
        <taxon>Bacilli</taxon>
        <taxon>Lactobacillales</taxon>
        <taxon>Lactobacillaceae</taxon>
        <taxon>Lacticaseibacillus</taxon>
    </lineage>
</organism>